<proteinExistence type="predicted"/>
<keyword evidence="1" id="KW-1133">Transmembrane helix</keyword>
<evidence type="ECO:0000313" key="3">
    <source>
        <dbReference type="Proteomes" id="UP000809273"/>
    </source>
</evidence>
<dbReference type="PANTHER" id="PTHR32251">
    <property type="entry name" value="3-OXO-5-ALPHA-STEROID 4-DEHYDROGENASE"/>
    <property type="match status" value="1"/>
</dbReference>
<dbReference type="Gene3D" id="1.20.120.1630">
    <property type="match status" value="1"/>
</dbReference>
<reference evidence="2" key="1">
    <citation type="journal article" date="2021" name="Environ. Microbiol.">
        <title>Genomic characterization of three novel Desulfobacterota classes expand the metabolic and phylogenetic diversity of the phylum.</title>
        <authorList>
            <person name="Murphy C.L."/>
            <person name="Biggerstaff J."/>
            <person name="Eichhorn A."/>
            <person name="Ewing E."/>
            <person name="Shahan R."/>
            <person name="Soriano D."/>
            <person name="Stewart S."/>
            <person name="VanMol K."/>
            <person name="Walker R."/>
            <person name="Walters P."/>
            <person name="Elshahed M.S."/>
            <person name="Youssef N.H."/>
        </authorList>
    </citation>
    <scope>NUCLEOTIDE SEQUENCE</scope>
    <source>
        <strain evidence="2">Zod_Metabat.24</strain>
    </source>
</reference>
<feature type="transmembrane region" description="Helical" evidence="1">
    <location>
        <begin position="209"/>
        <end position="228"/>
    </location>
</feature>
<evidence type="ECO:0000256" key="1">
    <source>
        <dbReference type="SAM" id="Phobius"/>
    </source>
</evidence>
<organism evidence="2 3">
    <name type="scientific">Candidatus Zymogenus saltonus</name>
    <dbReference type="NCBI Taxonomy" id="2844893"/>
    <lineage>
        <taxon>Bacteria</taxon>
        <taxon>Deltaproteobacteria</taxon>
        <taxon>Candidatus Zymogenia</taxon>
        <taxon>Candidatus Zymogeniales</taxon>
        <taxon>Candidatus Zymogenaceae</taxon>
        <taxon>Candidatus Zymogenus</taxon>
    </lineage>
</organism>
<feature type="transmembrane region" description="Helical" evidence="1">
    <location>
        <begin position="6"/>
        <end position="27"/>
    </location>
</feature>
<dbReference type="PROSITE" id="PS50244">
    <property type="entry name" value="S5A_REDUCTASE"/>
    <property type="match status" value="1"/>
</dbReference>
<dbReference type="EMBL" id="JAFGIX010000032">
    <property type="protein sequence ID" value="MBN1572856.1"/>
    <property type="molecule type" value="Genomic_DNA"/>
</dbReference>
<gene>
    <name evidence="2" type="ORF">JW984_06620</name>
</gene>
<dbReference type="Proteomes" id="UP000809273">
    <property type="component" value="Unassembled WGS sequence"/>
</dbReference>
<feature type="transmembrane region" description="Helical" evidence="1">
    <location>
        <begin position="101"/>
        <end position="128"/>
    </location>
</feature>
<dbReference type="InterPro" id="IPR010721">
    <property type="entry name" value="UstE-like"/>
</dbReference>
<comment type="caution">
    <text evidence="2">The sequence shown here is derived from an EMBL/GenBank/DDBJ whole genome shotgun (WGS) entry which is preliminary data.</text>
</comment>
<reference evidence="2" key="2">
    <citation type="submission" date="2021-01" db="EMBL/GenBank/DDBJ databases">
        <authorList>
            <person name="Hahn C.R."/>
            <person name="Youssef N.H."/>
            <person name="Elshahed M."/>
        </authorList>
    </citation>
    <scope>NUCLEOTIDE SEQUENCE</scope>
    <source>
        <strain evidence="2">Zod_Metabat.24</strain>
    </source>
</reference>
<protein>
    <submittedName>
        <fullName evidence="2">DUF1295 domain-containing protein</fullName>
    </submittedName>
</protein>
<name>A0A9D8KD85_9DELT</name>
<dbReference type="PANTHER" id="PTHR32251:SF17">
    <property type="entry name" value="STEROID 5-ALPHA REDUCTASE C-TERMINAL DOMAIN-CONTAINING PROTEIN"/>
    <property type="match status" value="1"/>
</dbReference>
<keyword evidence="1" id="KW-0472">Membrane</keyword>
<accession>A0A9D8KD85</accession>
<evidence type="ECO:0000313" key="2">
    <source>
        <dbReference type="EMBL" id="MBN1572856.1"/>
    </source>
</evidence>
<dbReference type="Pfam" id="PF06966">
    <property type="entry name" value="DUF1295"/>
    <property type="match status" value="1"/>
</dbReference>
<keyword evidence="1" id="KW-0812">Transmembrane</keyword>
<dbReference type="AlphaFoldDB" id="A0A9D8KD85"/>
<dbReference type="GO" id="GO:0016020">
    <property type="term" value="C:membrane"/>
    <property type="evidence" value="ECO:0007669"/>
    <property type="project" value="TreeGrafter"/>
</dbReference>
<feature type="transmembrane region" description="Helical" evidence="1">
    <location>
        <begin position="60"/>
        <end position="80"/>
    </location>
</feature>
<sequence length="259" mass="30120">MEIINTFLIAAIIIFCYMTGLFVIALIRKDNSIADIAWGLGFVIVAWATLLIVGSLYPRQILACSLILIWGSRLSIRIFLRNRGRPEDPRYRKWREEWGRFFILRSYLQVFIFQGMILLVNISPVLIINTTSDSNLVFLDVLGLLVWLTGFFFESMGDYQLDTFLKDPKNRGTIMDRGLWHYTRHPNYFGEITMWWGIFIIALSVPYGWIGFIGPLTITLMIVLVSGIPMTERLMAKTPGFEEYRRRTSVLIPWFPNKM</sequence>
<feature type="transmembrane region" description="Helical" evidence="1">
    <location>
        <begin position="134"/>
        <end position="153"/>
    </location>
</feature>
<feature type="transmembrane region" description="Helical" evidence="1">
    <location>
        <begin position="36"/>
        <end position="54"/>
    </location>
</feature>